<evidence type="ECO:0000313" key="2">
    <source>
        <dbReference type="EMBL" id="JAD87687.1"/>
    </source>
</evidence>
<sequence>MRFMPEHNWSAYKEDPKEKPVLAKMMISGVIYSLGAWMAQVIPQFHFHGSSRSIHLPVVVIMRSLQVLYLQCYGGKANI</sequence>
<dbReference type="AlphaFoldDB" id="A0A0A9DV98"/>
<accession>A0A0A9DV98</accession>
<feature type="transmembrane region" description="Helical" evidence="1">
    <location>
        <begin position="21"/>
        <end position="42"/>
    </location>
</feature>
<organism evidence="2">
    <name type="scientific">Arundo donax</name>
    <name type="common">Giant reed</name>
    <name type="synonym">Donax arundinaceus</name>
    <dbReference type="NCBI Taxonomy" id="35708"/>
    <lineage>
        <taxon>Eukaryota</taxon>
        <taxon>Viridiplantae</taxon>
        <taxon>Streptophyta</taxon>
        <taxon>Embryophyta</taxon>
        <taxon>Tracheophyta</taxon>
        <taxon>Spermatophyta</taxon>
        <taxon>Magnoliopsida</taxon>
        <taxon>Liliopsida</taxon>
        <taxon>Poales</taxon>
        <taxon>Poaceae</taxon>
        <taxon>PACMAD clade</taxon>
        <taxon>Arundinoideae</taxon>
        <taxon>Arundineae</taxon>
        <taxon>Arundo</taxon>
    </lineage>
</organism>
<protein>
    <submittedName>
        <fullName evidence="2">Uncharacterized protein</fullName>
    </submittedName>
</protein>
<name>A0A0A9DV98_ARUDO</name>
<keyword evidence="1" id="KW-0472">Membrane</keyword>
<dbReference type="EMBL" id="GBRH01210208">
    <property type="protein sequence ID" value="JAD87687.1"/>
    <property type="molecule type" value="Transcribed_RNA"/>
</dbReference>
<evidence type="ECO:0000256" key="1">
    <source>
        <dbReference type="SAM" id="Phobius"/>
    </source>
</evidence>
<proteinExistence type="predicted"/>
<reference evidence="2" key="2">
    <citation type="journal article" date="2015" name="Data Brief">
        <title>Shoot transcriptome of the giant reed, Arundo donax.</title>
        <authorList>
            <person name="Barrero R.A."/>
            <person name="Guerrero F.D."/>
            <person name="Moolhuijzen P."/>
            <person name="Goolsby J.A."/>
            <person name="Tidwell J."/>
            <person name="Bellgard S.E."/>
            <person name="Bellgard M.I."/>
        </authorList>
    </citation>
    <scope>NUCLEOTIDE SEQUENCE</scope>
    <source>
        <tissue evidence="2">Shoot tissue taken approximately 20 cm above the soil surface</tissue>
    </source>
</reference>
<keyword evidence="1" id="KW-1133">Transmembrane helix</keyword>
<keyword evidence="1" id="KW-0812">Transmembrane</keyword>
<reference evidence="2" key="1">
    <citation type="submission" date="2014-09" db="EMBL/GenBank/DDBJ databases">
        <authorList>
            <person name="Magalhaes I.L.F."/>
            <person name="Oliveira U."/>
            <person name="Santos F.R."/>
            <person name="Vidigal T.H.D.A."/>
            <person name="Brescovit A.D."/>
            <person name="Santos A.J."/>
        </authorList>
    </citation>
    <scope>NUCLEOTIDE SEQUENCE</scope>
    <source>
        <tissue evidence="2">Shoot tissue taken approximately 20 cm above the soil surface</tissue>
    </source>
</reference>